<evidence type="ECO:0000313" key="1">
    <source>
        <dbReference type="EMBL" id="MBP1854649.1"/>
    </source>
</evidence>
<reference evidence="1 2" key="1">
    <citation type="submission" date="2021-03" db="EMBL/GenBank/DDBJ databases">
        <title>Genomic Encyclopedia of Type Strains, Phase IV (KMG-IV): sequencing the most valuable type-strain genomes for metagenomic binning, comparative biology and taxonomic classification.</title>
        <authorList>
            <person name="Goeker M."/>
        </authorList>
    </citation>
    <scope>NUCLEOTIDE SEQUENCE [LARGE SCALE GENOMIC DNA]</scope>
    <source>
        <strain evidence="1 2">DSM 1289</strain>
    </source>
</reference>
<evidence type="ECO:0000313" key="2">
    <source>
        <dbReference type="Proteomes" id="UP000767291"/>
    </source>
</evidence>
<proteinExistence type="predicted"/>
<sequence length="41" mass="4897">MHKFNILPWDYTELSPERRAFLAGSLEVQYEDKKEALDKIN</sequence>
<dbReference type="RefSeq" id="WP_268828385.1">
    <property type="nucleotide sequence ID" value="NZ_BAAACS010000012.1"/>
</dbReference>
<dbReference type="EMBL" id="JAGGJX010000001">
    <property type="protein sequence ID" value="MBP1854649.1"/>
    <property type="molecule type" value="Genomic_DNA"/>
</dbReference>
<accession>A0ABS4E9N8</accession>
<dbReference type="Proteomes" id="UP000767291">
    <property type="component" value="Unassembled WGS sequence"/>
</dbReference>
<organism evidence="1 2">
    <name type="scientific">Metaclostridioides mangenotii</name>
    <dbReference type="NCBI Taxonomy" id="1540"/>
    <lineage>
        <taxon>Bacteria</taxon>
        <taxon>Bacillati</taxon>
        <taxon>Bacillota</taxon>
        <taxon>Clostridia</taxon>
        <taxon>Peptostreptococcales</taxon>
        <taxon>Peptostreptococcaceae</taxon>
        <taxon>Metaclostridioides</taxon>
    </lineage>
</organism>
<name>A0ABS4E9N8_9FIRM</name>
<comment type="caution">
    <text evidence="1">The sequence shown here is derived from an EMBL/GenBank/DDBJ whole genome shotgun (WGS) entry which is preliminary data.</text>
</comment>
<protein>
    <submittedName>
        <fullName evidence="1">Uncharacterized protein</fullName>
    </submittedName>
</protein>
<keyword evidence="2" id="KW-1185">Reference proteome</keyword>
<gene>
    <name evidence="1" type="ORF">J2Z43_001039</name>
</gene>